<dbReference type="Gene3D" id="3.30.200.20">
    <property type="entry name" value="Phosphorylase Kinase, domain 1"/>
    <property type="match status" value="1"/>
</dbReference>
<dbReference type="PROSITE" id="PS50011">
    <property type="entry name" value="PROTEIN_KINASE_DOM"/>
    <property type="match status" value="1"/>
</dbReference>
<evidence type="ECO:0000256" key="6">
    <source>
        <dbReference type="PROSITE-ProRule" id="PRU10141"/>
    </source>
</evidence>
<organism evidence="9 10">
    <name type="scientific">Tetraparma gracilis</name>
    <dbReference type="NCBI Taxonomy" id="2962635"/>
    <lineage>
        <taxon>Eukaryota</taxon>
        <taxon>Sar</taxon>
        <taxon>Stramenopiles</taxon>
        <taxon>Ochrophyta</taxon>
        <taxon>Bolidophyceae</taxon>
        <taxon>Parmales</taxon>
        <taxon>Triparmaceae</taxon>
        <taxon>Tetraparma</taxon>
    </lineage>
</organism>
<keyword evidence="3 6" id="KW-0547">Nucleotide-binding</keyword>
<proteinExistence type="predicted"/>
<gene>
    <name evidence="9" type="ORF">TeGR_g11539</name>
</gene>
<reference evidence="9 10" key="1">
    <citation type="journal article" date="2023" name="Commun. Biol.">
        <title>Genome analysis of Parmales, the sister group of diatoms, reveals the evolutionary specialization of diatoms from phago-mixotrophs to photoautotrophs.</title>
        <authorList>
            <person name="Ban H."/>
            <person name="Sato S."/>
            <person name="Yoshikawa S."/>
            <person name="Yamada K."/>
            <person name="Nakamura Y."/>
            <person name="Ichinomiya M."/>
            <person name="Sato N."/>
            <person name="Blanc-Mathieu R."/>
            <person name="Endo H."/>
            <person name="Kuwata A."/>
            <person name="Ogata H."/>
        </authorList>
    </citation>
    <scope>NUCLEOTIDE SEQUENCE [LARGE SCALE GENOMIC DNA]</scope>
</reference>
<dbReference type="PANTHER" id="PTHR24355:SF18">
    <property type="entry name" value="G PROTEIN-COUPLED RECEPTOR KINASE"/>
    <property type="match status" value="1"/>
</dbReference>
<dbReference type="PROSITE" id="PS00107">
    <property type="entry name" value="PROTEIN_KINASE_ATP"/>
    <property type="match status" value="1"/>
</dbReference>
<dbReference type="InterPro" id="IPR011009">
    <property type="entry name" value="Kinase-like_dom_sf"/>
</dbReference>
<protein>
    <recommendedName>
        <fullName evidence="11">G protein-coupled receptor kinase</fullName>
    </recommendedName>
</protein>
<evidence type="ECO:0000256" key="3">
    <source>
        <dbReference type="ARBA" id="ARBA00022741"/>
    </source>
</evidence>
<evidence type="ECO:0000313" key="10">
    <source>
        <dbReference type="Proteomes" id="UP001165060"/>
    </source>
</evidence>
<comment type="caution">
    <text evidence="9">The sequence shown here is derived from an EMBL/GenBank/DDBJ whole genome shotgun (WGS) entry which is preliminary data.</text>
</comment>
<dbReference type="Proteomes" id="UP001165060">
    <property type="component" value="Unassembled WGS sequence"/>
</dbReference>
<feature type="domain" description="Protein kinase" evidence="7">
    <location>
        <begin position="136"/>
        <end position="402"/>
    </location>
</feature>
<keyword evidence="5 6" id="KW-0067">ATP-binding</keyword>
<dbReference type="EMBL" id="BRYB01001975">
    <property type="protein sequence ID" value="GMI37431.1"/>
    <property type="molecule type" value="Genomic_DNA"/>
</dbReference>
<evidence type="ECO:0000313" key="9">
    <source>
        <dbReference type="EMBL" id="GMI37431.1"/>
    </source>
</evidence>
<evidence type="ECO:0000256" key="2">
    <source>
        <dbReference type="ARBA" id="ARBA00022679"/>
    </source>
</evidence>
<accession>A0ABQ6N1N7</accession>
<evidence type="ECO:0000259" key="8">
    <source>
        <dbReference type="PROSITE" id="PS51285"/>
    </source>
</evidence>
<evidence type="ECO:0000256" key="4">
    <source>
        <dbReference type="ARBA" id="ARBA00022777"/>
    </source>
</evidence>
<dbReference type="SUPFAM" id="SSF56112">
    <property type="entry name" value="Protein kinase-like (PK-like)"/>
    <property type="match status" value="1"/>
</dbReference>
<dbReference type="SMART" id="SM00220">
    <property type="entry name" value="S_TKc"/>
    <property type="match status" value="1"/>
</dbReference>
<keyword evidence="2" id="KW-0808">Transferase</keyword>
<evidence type="ECO:0000259" key="7">
    <source>
        <dbReference type="PROSITE" id="PS50011"/>
    </source>
</evidence>
<dbReference type="PROSITE" id="PS51285">
    <property type="entry name" value="AGC_KINASE_CTER"/>
    <property type="match status" value="1"/>
</dbReference>
<dbReference type="InterPro" id="IPR017441">
    <property type="entry name" value="Protein_kinase_ATP_BS"/>
</dbReference>
<evidence type="ECO:0008006" key="11">
    <source>
        <dbReference type="Google" id="ProtNLM"/>
    </source>
</evidence>
<feature type="binding site" evidence="6">
    <location>
        <position position="165"/>
    </location>
    <ligand>
        <name>ATP</name>
        <dbReference type="ChEBI" id="CHEBI:30616"/>
    </ligand>
</feature>
<dbReference type="InterPro" id="IPR000961">
    <property type="entry name" value="AGC-kinase_C"/>
</dbReference>
<sequence>MAKARSVKNAKVVGSNLVDSFMDDNALGPSPVEQTDTTLCIDLGEPDVSGTGEIGGATNPIAFNLSNPLFEACEEALRVAKKKGTLDITPFTGVSKIVYAWLFQEHFNTFKGSQFLKKYLKFMHFFENHKFSEMDFEVFRVLGRGGFGLVNGCRCIRTGRMYAMKTMDKRRVKMNGGEAMCSLEKELLACCNSNFVLDLKYSFVNNYELFIIMDVKAGGDLNFHINEQKKFSAAQTKYYMARVCEGIQDMHNAGWIYRDLKPENLLLDLDGTCMISDLGLACPCKGSVEGVAGTPGYWPPEMLRKEPYDKMVDFWTIGVVFVEFLTGKCPFRNKAALDFGKSKGESDKLLSCNLAVLEMDIEYKPDLMNEDAIDLAKQLLNRNPGERLGKNGISDIKSHKYFEGFDWDSVADGSMEPPFVPGDGGDVNAADQDSIGKFKNENEIKTIDLSDKDHARYKEFSVSNKHAYEADVVGFLMWEKKEGRPLTATQEAERSKTCVVS</sequence>
<dbReference type="Gene3D" id="1.10.510.10">
    <property type="entry name" value="Transferase(Phosphotransferase) domain 1"/>
    <property type="match status" value="1"/>
</dbReference>
<dbReference type="InterPro" id="IPR000719">
    <property type="entry name" value="Prot_kinase_dom"/>
</dbReference>
<feature type="domain" description="AGC-kinase C-terminal" evidence="8">
    <location>
        <begin position="403"/>
        <end position="472"/>
    </location>
</feature>
<dbReference type="Pfam" id="PF00069">
    <property type="entry name" value="Pkinase"/>
    <property type="match status" value="1"/>
</dbReference>
<keyword evidence="10" id="KW-1185">Reference proteome</keyword>
<keyword evidence="1" id="KW-0723">Serine/threonine-protein kinase</keyword>
<name>A0ABQ6N1N7_9STRA</name>
<evidence type="ECO:0000256" key="5">
    <source>
        <dbReference type="ARBA" id="ARBA00022840"/>
    </source>
</evidence>
<keyword evidence="4" id="KW-0418">Kinase</keyword>
<dbReference type="PANTHER" id="PTHR24355">
    <property type="entry name" value="G PROTEIN-COUPLED RECEPTOR KINASE/RIBOSOMAL PROTEIN S6 KINASE"/>
    <property type="match status" value="1"/>
</dbReference>
<evidence type="ECO:0000256" key="1">
    <source>
        <dbReference type="ARBA" id="ARBA00022527"/>
    </source>
</evidence>